<feature type="domain" description="HTH tetR-type" evidence="5">
    <location>
        <begin position="13"/>
        <end position="73"/>
    </location>
</feature>
<dbReference type="AlphaFoldDB" id="A0A2D2B467"/>
<sequence>MSQRKAPVQARGRQSIDDLLSATQRVLVRDGPSALTTPAIAKEAGVSVGALYHFFPNKESLILALYETKLGEIRAIVETPIIATGDWRADIGGWLRAIKAKEAEIGYGLALNEAMDHFPSLEAVTRRHQSAQAAGIAQQFKALGSPWPDNALFDLALYAYFLNSAAWLYWAYAGEELPQAVDRLVATATALVAPAFEGGAPPTRKLAKPAG</sequence>
<dbReference type="InterPro" id="IPR009057">
    <property type="entry name" value="Homeodomain-like_sf"/>
</dbReference>
<evidence type="ECO:0000256" key="3">
    <source>
        <dbReference type="ARBA" id="ARBA00023163"/>
    </source>
</evidence>
<dbReference type="PANTHER" id="PTHR30055:SF234">
    <property type="entry name" value="HTH-TYPE TRANSCRIPTIONAL REGULATOR BETI"/>
    <property type="match status" value="1"/>
</dbReference>
<keyword evidence="3" id="KW-0804">Transcription</keyword>
<dbReference type="PROSITE" id="PS50977">
    <property type="entry name" value="HTH_TETR_2"/>
    <property type="match status" value="1"/>
</dbReference>
<dbReference type="InterPro" id="IPR050109">
    <property type="entry name" value="HTH-type_TetR-like_transc_reg"/>
</dbReference>
<dbReference type="InterPro" id="IPR001647">
    <property type="entry name" value="HTH_TetR"/>
</dbReference>
<keyword evidence="2 4" id="KW-0238">DNA-binding</keyword>
<reference evidence="6 7" key="1">
    <citation type="submission" date="2017-10" db="EMBL/GenBank/DDBJ databases">
        <title>Genome sequence of Caulobacter mirabilis FWC38.</title>
        <authorList>
            <person name="Fiebig A."/>
            <person name="Crosson S."/>
        </authorList>
    </citation>
    <scope>NUCLEOTIDE SEQUENCE [LARGE SCALE GENOMIC DNA]</scope>
    <source>
        <strain evidence="6 7">FWC 38</strain>
    </source>
</reference>
<dbReference type="PANTHER" id="PTHR30055">
    <property type="entry name" value="HTH-TYPE TRANSCRIPTIONAL REGULATOR RUTR"/>
    <property type="match status" value="1"/>
</dbReference>
<dbReference type="GO" id="GO:0003700">
    <property type="term" value="F:DNA-binding transcription factor activity"/>
    <property type="evidence" value="ECO:0007669"/>
    <property type="project" value="TreeGrafter"/>
</dbReference>
<dbReference type="GO" id="GO:0000976">
    <property type="term" value="F:transcription cis-regulatory region binding"/>
    <property type="evidence" value="ECO:0007669"/>
    <property type="project" value="TreeGrafter"/>
</dbReference>
<protein>
    <recommendedName>
        <fullName evidence="5">HTH tetR-type domain-containing protein</fullName>
    </recommendedName>
</protein>
<dbReference type="PROSITE" id="PS01081">
    <property type="entry name" value="HTH_TETR_1"/>
    <property type="match status" value="1"/>
</dbReference>
<feature type="DNA-binding region" description="H-T-H motif" evidence="4">
    <location>
        <begin position="36"/>
        <end position="55"/>
    </location>
</feature>
<name>A0A2D2B467_9CAUL</name>
<proteinExistence type="predicted"/>
<evidence type="ECO:0000256" key="2">
    <source>
        <dbReference type="ARBA" id="ARBA00023125"/>
    </source>
</evidence>
<evidence type="ECO:0000259" key="5">
    <source>
        <dbReference type="PROSITE" id="PS50977"/>
    </source>
</evidence>
<keyword evidence="1" id="KW-0805">Transcription regulation</keyword>
<accession>A0A2D2B467</accession>
<dbReference type="EMBL" id="CP024201">
    <property type="protein sequence ID" value="ATQ45052.1"/>
    <property type="molecule type" value="Genomic_DNA"/>
</dbReference>
<dbReference type="Gene3D" id="1.10.357.10">
    <property type="entry name" value="Tetracycline Repressor, domain 2"/>
    <property type="match status" value="1"/>
</dbReference>
<evidence type="ECO:0000256" key="4">
    <source>
        <dbReference type="PROSITE-ProRule" id="PRU00335"/>
    </source>
</evidence>
<dbReference type="SUPFAM" id="SSF46689">
    <property type="entry name" value="Homeodomain-like"/>
    <property type="match status" value="1"/>
</dbReference>
<dbReference type="Pfam" id="PF00440">
    <property type="entry name" value="TetR_N"/>
    <property type="match status" value="1"/>
</dbReference>
<evidence type="ECO:0000256" key="1">
    <source>
        <dbReference type="ARBA" id="ARBA00023015"/>
    </source>
</evidence>
<evidence type="ECO:0000313" key="6">
    <source>
        <dbReference type="EMBL" id="ATQ45052.1"/>
    </source>
</evidence>
<dbReference type="OrthoDB" id="9808189at2"/>
<dbReference type="InterPro" id="IPR023772">
    <property type="entry name" value="DNA-bd_HTH_TetR-type_CS"/>
</dbReference>
<organism evidence="6 7">
    <name type="scientific">Caulobacter mirabilis</name>
    <dbReference type="NCBI Taxonomy" id="69666"/>
    <lineage>
        <taxon>Bacteria</taxon>
        <taxon>Pseudomonadati</taxon>
        <taxon>Pseudomonadota</taxon>
        <taxon>Alphaproteobacteria</taxon>
        <taxon>Caulobacterales</taxon>
        <taxon>Caulobacteraceae</taxon>
        <taxon>Caulobacter</taxon>
    </lineage>
</organism>
<dbReference type="PRINTS" id="PR00455">
    <property type="entry name" value="HTHTETR"/>
</dbReference>
<keyword evidence="7" id="KW-1185">Reference proteome</keyword>
<dbReference type="Proteomes" id="UP000228945">
    <property type="component" value="Chromosome"/>
</dbReference>
<evidence type="ECO:0000313" key="7">
    <source>
        <dbReference type="Proteomes" id="UP000228945"/>
    </source>
</evidence>
<dbReference type="KEGG" id="cmb:CSW64_15445"/>
<gene>
    <name evidence="6" type="ORF">CSW64_15445</name>
</gene>